<evidence type="ECO:0000256" key="2">
    <source>
        <dbReference type="ARBA" id="ARBA00023125"/>
    </source>
</evidence>
<dbReference type="SUPFAM" id="SSF46689">
    <property type="entry name" value="Homeodomain-like"/>
    <property type="match status" value="1"/>
</dbReference>
<dbReference type="SMART" id="SM00342">
    <property type="entry name" value="HTH_ARAC"/>
    <property type="match status" value="1"/>
</dbReference>
<accession>A0ABQ2L021</accession>
<reference evidence="6" key="1">
    <citation type="journal article" date="2019" name="Int. J. Syst. Evol. Microbiol.">
        <title>The Global Catalogue of Microorganisms (GCM) 10K type strain sequencing project: providing services to taxonomists for standard genome sequencing and annotation.</title>
        <authorList>
            <consortium name="The Broad Institute Genomics Platform"/>
            <consortium name="The Broad Institute Genome Sequencing Center for Infectious Disease"/>
            <person name="Wu L."/>
            <person name="Ma J."/>
        </authorList>
    </citation>
    <scope>NUCLEOTIDE SEQUENCE [LARGE SCALE GENOMIC DNA]</scope>
    <source>
        <strain evidence="6">CGMCC 4.7329</strain>
    </source>
</reference>
<dbReference type="InterPro" id="IPR018062">
    <property type="entry name" value="HTH_AraC-typ_CS"/>
</dbReference>
<evidence type="ECO:0000259" key="4">
    <source>
        <dbReference type="PROSITE" id="PS01124"/>
    </source>
</evidence>
<evidence type="ECO:0000256" key="3">
    <source>
        <dbReference type="ARBA" id="ARBA00023163"/>
    </source>
</evidence>
<dbReference type="PROSITE" id="PS00041">
    <property type="entry name" value="HTH_ARAC_FAMILY_1"/>
    <property type="match status" value="1"/>
</dbReference>
<dbReference type="InterPro" id="IPR009057">
    <property type="entry name" value="Homeodomain-like_sf"/>
</dbReference>
<organism evidence="5 6">
    <name type="scientific">Nocardia rhizosphaerihabitans</name>
    <dbReference type="NCBI Taxonomy" id="1691570"/>
    <lineage>
        <taxon>Bacteria</taxon>
        <taxon>Bacillati</taxon>
        <taxon>Actinomycetota</taxon>
        <taxon>Actinomycetes</taxon>
        <taxon>Mycobacteriales</taxon>
        <taxon>Nocardiaceae</taxon>
        <taxon>Nocardia</taxon>
    </lineage>
</organism>
<dbReference type="InterPro" id="IPR046532">
    <property type="entry name" value="DUF6597"/>
</dbReference>
<proteinExistence type="predicted"/>
<keyword evidence="6" id="KW-1185">Reference proteome</keyword>
<dbReference type="Gene3D" id="1.10.10.60">
    <property type="entry name" value="Homeodomain-like"/>
    <property type="match status" value="1"/>
</dbReference>
<dbReference type="InterPro" id="IPR018060">
    <property type="entry name" value="HTH_AraC"/>
</dbReference>
<dbReference type="PROSITE" id="PS01124">
    <property type="entry name" value="HTH_ARAC_FAMILY_2"/>
    <property type="match status" value="1"/>
</dbReference>
<gene>
    <name evidence="5" type="ORF">GCM10011610_61980</name>
</gene>
<evidence type="ECO:0000313" key="6">
    <source>
        <dbReference type="Proteomes" id="UP000658127"/>
    </source>
</evidence>
<protein>
    <submittedName>
        <fullName evidence="5">AraC family transcriptional regulator</fullName>
    </submittedName>
</protein>
<keyword evidence="2" id="KW-0238">DNA-binding</keyword>
<feature type="domain" description="HTH araC/xylS-type" evidence="4">
    <location>
        <begin position="171"/>
        <end position="272"/>
    </location>
</feature>
<dbReference type="Pfam" id="PF20240">
    <property type="entry name" value="DUF6597"/>
    <property type="match status" value="1"/>
</dbReference>
<dbReference type="EMBL" id="BMNE01000010">
    <property type="protein sequence ID" value="GGN96770.1"/>
    <property type="molecule type" value="Genomic_DNA"/>
</dbReference>
<name>A0ABQ2L021_9NOCA</name>
<dbReference type="InterPro" id="IPR050204">
    <property type="entry name" value="AraC_XylS_family_regulators"/>
</dbReference>
<comment type="caution">
    <text evidence="5">The sequence shown here is derived from an EMBL/GenBank/DDBJ whole genome shotgun (WGS) entry which is preliminary data.</text>
</comment>
<evidence type="ECO:0000256" key="1">
    <source>
        <dbReference type="ARBA" id="ARBA00023015"/>
    </source>
</evidence>
<dbReference type="PANTHER" id="PTHR46796">
    <property type="entry name" value="HTH-TYPE TRANSCRIPTIONAL ACTIVATOR RHAS-RELATED"/>
    <property type="match status" value="1"/>
</dbReference>
<dbReference type="Proteomes" id="UP000658127">
    <property type="component" value="Unassembled WGS sequence"/>
</dbReference>
<dbReference type="RefSeq" id="WP_189034029.1">
    <property type="nucleotide sequence ID" value="NZ_BMNE01000010.1"/>
</dbReference>
<dbReference type="Pfam" id="PF12833">
    <property type="entry name" value="HTH_18"/>
    <property type="match status" value="1"/>
</dbReference>
<evidence type="ECO:0000313" key="5">
    <source>
        <dbReference type="EMBL" id="GGN96770.1"/>
    </source>
</evidence>
<keyword evidence="1" id="KW-0805">Transcription regulation</keyword>
<sequence length="282" mass="30801">MTGLRAVPDPGDMKGILHPGEQARHRSLDRLAVGPALAEFADRYWVVRWDLRGKPAYRAEVLSFPCVNLTFERSSTRTGGFVNGVCTTKYVRELDGAGETFGIRFRPGGFGAFTGMDVGALRDDSAPLADVLPAAAGLADRVLAEPSDVARVEIVEDFFAGRGRADDPHYALVSRIVTAMAADPALTRVDQVTDRFAIPIRTLQRLFRRYVGAGPKWVLCRFRLQDAADLLARGDKPDLATLAADLGYFDQAHFSREFTAEIGMSPWEYARKAQASAVPTPG</sequence>
<keyword evidence="3" id="KW-0804">Transcription</keyword>